<proteinExistence type="predicted"/>
<dbReference type="STRING" id="91928.A0A0D2BF61"/>
<accession>A0A0D2BF61</accession>
<dbReference type="VEuPathDB" id="FungiDB:PV08_04813"/>
<dbReference type="RefSeq" id="XP_016237834.1">
    <property type="nucleotide sequence ID" value="XM_016379157.1"/>
</dbReference>
<dbReference type="PANTHER" id="PTHR41677:SF1">
    <property type="entry name" value="FE2OG DIOXYGENASE DOMAIN-CONTAINING PROTEIN"/>
    <property type="match status" value="1"/>
</dbReference>
<dbReference type="AlphaFoldDB" id="A0A0D2BF61"/>
<name>A0A0D2BF61_9EURO</name>
<dbReference type="EMBL" id="KN847494">
    <property type="protein sequence ID" value="KIW17618.1"/>
    <property type="molecule type" value="Genomic_DNA"/>
</dbReference>
<evidence type="ECO:0000313" key="3">
    <source>
        <dbReference type="Proteomes" id="UP000053328"/>
    </source>
</evidence>
<evidence type="ECO:0000256" key="1">
    <source>
        <dbReference type="SAM" id="MobiDB-lite"/>
    </source>
</evidence>
<dbReference type="Proteomes" id="UP000053328">
    <property type="component" value="Unassembled WGS sequence"/>
</dbReference>
<dbReference type="GeneID" id="27331896"/>
<evidence type="ECO:0008006" key="4">
    <source>
        <dbReference type="Google" id="ProtNLM"/>
    </source>
</evidence>
<gene>
    <name evidence="2" type="ORF">PV08_04813</name>
</gene>
<feature type="region of interest" description="Disordered" evidence="1">
    <location>
        <begin position="19"/>
        <end position="41"/>
    </location>
</feature>
<evidence type="ECO:0000313" key="2">
    <source>
        <dbReference type="EMBL" id="KIW17618.1"/>
    </source>
</evidence>
<dbReference type="OrthoDB" id="10256055at2759"/>
<protein>
    <recommendedName>
        <fullName evidence="4">Fe2OG dioxygenase domain-containing protein</fullName>
    </recommendedName>
</protein>
<reference evidence="2 3" key="1">
    <citation type="submission" date="2015-01" db="EMBL/GenBank/DDBJ databases">
        <title>The Genome Sequence of Exophiala spinifera CBS89968.</title>
        <authorList>
            <consortium name="The Broad Institute Genomics Platform"/>
            <person name="Cuomo C."/>
            <person name="de Hoog S."/>
            <person name="Gorbushina A."/>
            <person name="Stielow B."/>
            <person name="Teixiera M."/>
            <person name="Abouelleil A."/>
            <person name="Chapman S.B."/>
            <person name="Priest M."/>
            <person name="Young S.K."/>
            <person name="Wortman J."/>
            <person name="Nusbaum C."/>
            <person name="Birren B."/>
        </authorList>
    </citation>
    <scope>NUCLEOTIDE SEQUENCE [LARGE SCALE GENOMIC DNA]</scope>
    <source>
        <strain evidence="2 3">CBS 89968</strain>
    </source>
</reference>
<dbReference type="PANTHER" id="PTHR41677">
    <property type="entry name" value="YALI0B19030P"/>
    <property type="match status" value="1"/>
</dbReference>
<keyword evidence="3" id="KW-1185">Reference proteome</keyword>
<dbReference type="HOGENOM" id="CLU_045155_0_0_1"/>
<sequence length="395" mass="44439">MASANVLLPASSFSPAVSVSNLKRKRPVSESPEQLSIMSPKQPEHMAFDPSKHLAFTPPQKVWSMEEIGMADKGVSPNAVSEPFPLFTEEAVHQMRAEVLSEPVWKNCQYKSNIAHCQLRGFAPDYAPFVYDIWRSPEVLSIVSKIAGVDLVPVMDFEIAHMNISIKSKEEQEAVKQALQEKEYRDADEGVSGCPFEDETPIVDWHTDSYPFVCVTMLSDCTNMIGGETALRKGDGEIMKVRGPGMGHAVVLQGRYIEHQALRTLGGTERITMVTSFRPKSAFLKDDTVLTTVRSVSDLSELYSQYAEYRLEMLEERIRAQLKEIRDRKRARRAFDTAKAKVFINEQKNFLDSMLREMVDEDLVTAGYTDDSHLLSDELKAEGHKKALYHAKDAA</sequence>
<organism evidence="2 3">
    <name type="scientific">Exophiala spinifera</name>
    <dbReference type="NCBI Taxonomy" id="91928"/>
    <lineage>
        <taxon>Eukaryota</taxon>
        <taxon>Fungi</taxon>
        <taxon>Dikarya</taxon>
        <taxon>Ascomycota</taxon>
        <taxon>Pezizomycotina</taxon>
        <taxon>Eurotiomycetes</taxon>
        <taxon>Chaetothyriomycetidae</taxon>
        <taxon>Chaetothyriales</taxon>
        <taxon>Herpotrichiellaceae</taxon>
        <taxon>Exophiala</taxon>
    </lineage>
</organism>